<evidence type="ECO:0000313" key="1">
    <source>
        <dbReference type="EMBL" id="GAA5802561.1"/>
    </source>
</evidence>
<protein>
    <submittedName>
        <fullName evidence="1">Uncharacterized protein</fullName>
    </submittedName>
</protein>
<keyword evidence="2" id="KW-1185">Reference proteome</keyword>
<evidence type="ECO:0000313" key="2">
    <source>
        <dbReference type="Proteomes" id="UP001476247"/>
    </source>
</evidence>
<sequence>MKKAGGIEDSVIRFDELIGFTEPNQVYNSDYVYQYRIGGVGLYTAYSIYDNDFHDSDHADLDLLDKASSIIGPEIFNHLKIVISRDNTDLMYQSLIYSFLNCPKIESFGLKYPASQYEEIVFTIRYKHKFGSHQKHYDSNLLEMEYISPAQRYFDLVTTYLKDIEFISFETLQWGRLHDDPVMDLNGFKKLKDFIYSTKGHNGGRDGDFVLIKYTNEEKRRYYPDEMKREQVEYTENPTTTTPCLTIFCDSVYKSWFTPSS</sequence>
<gene>
    <name evidence="1" type="ORF">HPULCUR_008031</name>
</gene>
<dbReference type="Proteomes" id="UP001476247">
    <property type="component" value="Unassembled WGS sequence"/>
</dbReference>
<comment type="caution">
    <text evidence="1">The sequence shown here is derived from an EMBL/GenBank/DDBJ whole genome shotgun (WGS) entry which is preliminary data.</text>
</comment>
<dbReference type="EMBL" id="BAABUJ010000023">
    <property type="protein sequence ID" value="GAA5802561.1"/>
    <property type="molecule type" value="Genomic_DNA"/>
</dbReference>
<reference evidence="1 2" key="1">
    <citation type="submission" date="2024-04" db="EMBL/GenBank/DDBJ databases">
        <title>genome sequences of Mucor flavus KT1a and Helicostylum pulchrum KT1b strains isolation_sourced from the surface of a dry-aged beef.</title>
        <authorList>
            <person name="Toyotome T."/>
            <person name="Hosono M."/>
            <person name="Torimaru M."/>
            <person name="Fukuda K."/>
            <person name="Mikami N."/>
        </authorList>
    </citation>
    <scope>NUCLEOTIDE SEQUENCE [LARGE SCALE GENOMIC DNA]</scope>
    <source>
        <strain evidence="1 2">KT1b</strain>
    </source>
</reference>
<name>A0ABP9Y6H1_9FUNG</name>
<organism evidence="1 2">
    <name type="scientific">Helicostylum pulchrum</name>
    <dbReference type="NCBI Taxonomy" id="562976"/>
    <lineage>
        <taxon>Eukaryota</taxon>
        <taxon>Fungi</taxon>
        <taxon>Fungi incertae sedis</taxon>
        <taxon>Mucoromycota</taxon>
        <taxon>Mucoromycotina</taxon>
        <taxon>Mucoromycetes</taxon>
        <taxon>Mucorales</taxon>
        <taxon>Mucorineae</taxon>
        <taxon>Mucoraceae</taxon>
        <taxon>Helicostylum</taxon>
    </lineage>
</organism>
<proteinExistence type="predicted"/>
<accession>A0ABP9Y6H1</accession>